<keyword evidence="4" id="KW-1185">Reference proteome</keyword>
<dbReference type="PANTHER" id="PTHR30032">
    <property type="entry name" value="N-ACETYLMURAMOYL-L-ALANINE AMIDASE-RELATED"/>
    <property type="match status" value="1"/>
</dbReference>
<protein>
    <submittedName>
        <fullName evidence="3">Cell wall-binding repeat-containing protein</fullName>
    </submittedName>
</protein>
<dbReference type="RefSeq" id="WP_390232179.1">
    <property type="nucleotide sequence ID" value="NZ_JBHSCN010000022.1"/>
</dbReference>
<evidence type="ECO:0000313" key="4">
    <source>
        <dbReference type="Proteomes" id="UP001595900"/>
    </source>
</evidence>
<gene>
    <name evidence="3" type="ORF">ACFOYW_17790</name>
</gene>
<dbReference type="Gene3D" id="3.40.50.12090">
    <property type="match status" value="2"/>
</dbReference>
<evidence type="ECO:0000313" key="3">
    <source>
        <dbReference type="EMBL" id="MFC4245225.1"/>
    </source>
</evidence>
<sequence>MPRPLRAIGPLAALLTTVTAVGLVLTGTGAANADAAPAIALSPGSGSATTPPTVSGSLANDCPASSDAVTFFFVAPGATGATPDTLAAGYAHAVGSGGTQAPANTYFWTSTSLAGVGATQSATLPFGSLYNMNPLTPLKDGLASLASIATGDWTVIGYCEDNGATEAPDESTGSAVSASTTLTITDAAGDWTSSTTAPAGPVSTTTTLTGKSGSTLGSVDLSAAVTAADTAGDDAVGTVNFFENGSTTPLNPAPIVVTNGTATWSGAGVAGDYGAVPFAAEFTPADATAFSPSTSPNVNVGVTEADVTITVAAKADPKVATSTDVTYAESGLPSSDTQYVYILPIVDGSPISAGTETGATSAGIPLSGGHAAYTATGLKAGIHKFSAELVNRAGETNSAYVVSANTVDVTTAATSKSLTATAPKLSGTDRVGATLIATPGTSTPSGATASYSWKLPTGAVIGTNRTLVVPTTASGKKVTLTVTWKKSGYTGVAKTVTASIAATTKPAVSTLYGADRFATAIAVSKDTFPVAGSAKVVFVASGENFPDALSAAPAAAKLGGPLLLTQPTSLPSAVAGEIKRLGPSKIVIVGETAAVSSSVQSALSRIAPTTRIGGADRYATSLAIAKYAYGTKASGAFIATGATFPDALSAAAYAGSKGWPVLLVNGTAKSAPSSVTGWLRNAKVSKVEIAGGTAAVSTGVANSVKSATRLTPTRLGGADRYATSQLISAQFSGAADAYLATGLTFPDALTGAAAAADLGSPLYVIPSTCVPGAVLSKTTSWKTGTIKALGGPAALAEPAIEDLRKCS</sequence>
<dbReference type="InterPro" id="IPR051922">
    <property type="entry name" value="Bact_Sporulation_Assoc"/>
</dbReference>
<dbReference type="PANTHER" id="PTHR30032:SF8">
    <property type="entry name" value="GERMINATION-SPECIFIC N-ACETYLMURAMOYL-L-ALANINE AMIDASE"/>
    <property type="match status" value="1"/>
</dbReference>
<dbReference type="InterPro" id="IPR007253">
    <property type="entry name" value="Cell_wall-bd_2"/>
</dbReference>
<dbReference type="Pfam" id="PF04122">
    <property type="entry name" value="CW_binding_2"/>
    <property type="match status" value="3"/>
</dbReference>
<organism evidence="3 4">
    <name type="scientific">Gryllotalpicola reticulitermitis</name>
    <dbReference type="NCBI Taxonomy" id="1184153"/>
    <lineage>
        <taxon>Bacteria</taxon>
        <taxon>Bacillati</taxon>
        <taxon>Actinomycetota</taxon>
        <taxon>Actinomycetes</taxon>
        <taxon>Micrococcales</taxon>
        <taxon>Microbacteriaceae</taxon>
        <taxon>Gryllotalpicola</taxon>
    </lineage>
</organism>
<dbReference type="Proteomes" id="UP001595900">
    <property type="component" value="Unassembled WGS sequence"/>
</dbReference>
<evidence type="ECO:0000256" key="2">
    <source>
        <dbReference type="SAM" id="SignalP"/>
    </source>
</evidence>
<proteinExistence type="predicted"/>
<dbReference type="EMBL" id="JBHSCN010000022">
    <property type="protein sequence ID" value="MFC4245225.1"/>
    <property type="molecule type" value="Genomic_DNA"/>
</dbReference>
<feature type="signal peptide" evidence="2">
    <location>
        <begin position="1"/>
        <end position="33"/>
    </location>
</feature>
<evidence type="ECO:0000256" key="1">
    <source>
        <dbReference type="SAM" id="MobiDB-lite"/>
    </source>
</evidence>
<name>A0ABV8QCI2_9MICO</name>
<feature type="region of interest" description="Disordered" evidence="1">
    <location>
        <begin position="189"/>
        <end position="211"/>
    </location>
</feature>
<keyword evidence="2" id="KW-0732">Signal</keyword>
<comment type="caution">
    <text evidence="3">The sequence shown here is derived from an EMBL/GenBank/DDBJ whole genome shotgun (WGS) entry which is preliminary data.</text>
</comment>
<accession>A0ABV8QCI2</accession>
<reference evidence="4" key="1">
    <citation type="journal article" date="2019" name="Int. J. Syst. Evol. Microbiol.">
        <title>The Global Catalogue of Microorganisms (GCM) 10K type strain sequencing project: providing services to taxonomists for standard genome sequencing and annotation.</title>
        <authorList>
            <consortium name="The Broad Institute Genomics Platform"/>
            <consortium name="The Broad Institute Genome Sequencing Center for Infectious Disease"/>
            <person name="Wu L."/>
            <person name="Ma J."/>
        </authorList>
    </citation>
    <scope>NUCLEOTIDE SEQUENCE [LARGE SCALE GENOMIC DNA]</scope>
    <source>
        <strain evidence="4">CGMCC 1.10363</strain>
    </source>
</reference>
<feature type="chain" id="PRO_5047539352" evidence="2">
    <location>
        <begin position="34"/>
        <end position="807"/>
    </location>
</feature>